<dbReference type="EC" id="4.3.2.10" evidence="4"/>
<evidence type="ECO:0000256" key="2">
    <source>
        <dbReference type="ARBA" id="ARBA00009667"/>
    </source>
</evidence>
<dbReference type="InterPro" id="IPR004651">
    <property type="entry name" value="HisF"/>
</dbReference>
<protein>
    <recommendedName>
        <fullName evidence="5">Imidazole glycerol phosphate synthase subunit HisF</fullName>
        <ecNumber evidence="4">4.3.2.10</ecNumber>
    </recommendedName>
    <alternativeName>
        <fullName evidence="10">IGP synthase cyclase subunit</fullName>
    </alternativeName>
    <alternativeName>
        <fullName evidence="11">IGP synthase subunit HisF</fullName>
    </alternativeName>
    <alternativeName>
        <fullName evidence="12">ImGP synthase subunit HisF</fullName>
    </alternativeName>
</protein>
<dbReference type="RefSeq" id="WP_188517084.1">
    <property type="nucleotide sequence ID" value="NZ_BMES01000001.1"/>
</dbReference>
<dbReference type="InterPro" id="IPR006062">
    <property type="entry name" value="His_biosynth"/>
</dbReference>
<reference evidence="15" key="1">
    <citation type="journal article" date="2014" name="Int. J. Syst. Evol. Microbiol.">
        <title>Complete genome sequence of Corynebacterium casei LMG S-19264T (=DSM 44701T), isolated from a smear-ripened cheese.</title>
        <authorList>
            <consortium name="US DOE Joint Genome Institute (JGI-PGF)"/>
            <person name="Walter F."/>
            <person name="Albersmeier A."/>
            <person name="Kalinowski J."/>
            <person name="Ruckert C."/>
        </authorList>
    </citation>
    <scope>NUCLEOTIDE SEQUENCE</scope>
    <source>
        <strain evidence="15">CGMCC 1.12214</strain>
    </source>
</reference>
<keyword evidence="16" id="KW-1185">Reference proteome</keyword>
<keyword evidence="7 14" id="KW-0368">Histidine biosynthesis</keyword>
<evidence type="ECO:0000256" key="6">
    <source>
        <dbReference type="ARBA" id="ARBA00022605"/>
    </source>
</evidence>
<comment type="function">
    <text evidence="9">IGPS catalyzes the conversion of PRFAR and glutamine to IGP, AICAR and glutamate. The HisF subunit catalyzes the cyclization activity that produces IGP and AICAR from PRFAR using the ammonia provided by the HisH subunit.</text>
</comment>
<comment type="caution">
    <text evidence="15">The sequence shown here is derived from an EMBL/GenBank/DDBJ whole genome shotgun (WGS) entry which is preliminary data.</text>
</comment>
<dbReference type="EMBL" id="BMES01000001">
    <property type="protein sequence ID" value="GGH15550.1"/>
    <property type="molecule type" value="Genomic_DNA"/>
</dbReference>
<comment type="subunit">
    <text evidence="3">Heterodimer of HisH and HisF.</text>
</comment>
<evidence type="ECO:0000256" key="7">
    <source>
        <dbReference type="ARBA" id="ARBA00023102"/>
    </source>
</evidence>
<accession>A0A917MGJ9</accession>
<dbReference type="PANTHER" id="PTHR21235:SF2">
    <property type="entry name" value="IMIDAZOLE GLYCEROL PHOSPHATE SYNTHASE HISHF"/>
    <property type="match status" value="1"/>
</dbReference>
<evidence type="ECO:0000256" key="14">
    <source>
        <dbReference type="RuleBase" id="RU003657"/>
    </source>
</evidence>
<dbReference type="InterPro" id="IPR011060">
    <property type="entry name" value="RibuloseP-bd_barrel"/>
</dbReference>
<dbReference type="InterPro" id="IPR013785">
    <property type="entry name" value="Aldolase_TIM"/>
</dbReference>
<evidence type="ECO:0000256" key="5">
    <source>
        <dbReference type="ARBA" id="ARBA00016318"/>
    </source>
</evidence>
<comment type="similarity">
    <text evidence="2 14">Belongs to the HisA/HisF family.</text>
</comment>
<dbReference type="Pfam" id="PF00977">
    <property type="entry name" value="His_biosynth"/>
    <property type="match status" value="1"/>
</dbReference>
<gene>
    <name evidence="15" type="primary">hisF</name>
    <name evidence="15" type="ORF">GCM10007036_15630</name>
</gene>
<name>A0A917MGJ9_9HYPH</name>
<dbReference type="GO" id="GO:0000107">
    <property type="term" value="F:imidazoleglycerol-phosphate synthase activity"/>
    <property type="evidence" value="ECO:0007669"/>
    <property type="project" value="InterPro"/>
</dbReference>
<evidence type="ECO:0000256" key="11">
    <source>
        <dbReference type="ARBA" id="ARBA00031409"/>
    </source>
</evidence>
<evidence type="ECO:0000313" key="15">
    <source>
        <dbReference type="EMBL" id="GGH15550.1"/>
    </source>
</evidence>
<dbReference type="GO" id="GO:0000105">
    <property type="term" value="P:L-histidine biosynthetic process"/>
    <property type="evidence" value="ECO:0007669"/>
    <property type="project" value="UniProtKB-KW"/>
</dbReference>
<dbReference type="AlphaFoldDB" id="A0A917MGJ9"/>
<proteinExistence type="inferred from homology"/>
<dbReference type="Proteomes" id="UP000603912">
    <property type="component" value="Unassembled WGS sequence"/>
</dbReference>
<dbReference type="SUPFAM" id="SSF51366">
    <property type="entry name" value="Ribulose-phoshate binding barrel"/>
    <property type="match status" value="1"/>
</dbReference>
<dbReference type="GO" id="GO:0016829">
    <property type="term" value="F:lyase activity"/>
    <property type="evidence" value="ECO:0007669"/>
    <property type="project" value="UniProtKB-KW"/>
</dbReference>
<keyword evidence="6 14" id="KW-0028">Amino-acid biosynthesis</keyword>
<evidence type="ECO:0000313" key="16">
    <source>
        <dbReference type="Proteomes" id="UP000603912"/>
    </source>
</evidence>
<evidence type="ECO:0000256" key="13">
    <source>
        <dbReference type="ARBA" id="ARBA00047838"/>
    </source>
</evidence>
<evidence type="ECO:0000256" key="4">
    <source>
        <dbReference type="ARBA" id="ARBA00012809"/>
    </source>
</evidence>
<evidence type="ECO:0000256" key="8">
    <source>
        <dbReference type="ARBA" id="ARBA00023239"/>
    </source>
</evidence>
<evidence type="ECO:0000256" key="9">
    <source>
        <dbReference type="ARBA" id="ARBA00025475"/>
    </source>
</evidence>
<organism evidence="15 16">
    <name type="scientific">Alsobacter metallidurans</name>
    <dbReference type="NCBI Taxonomy" id="340221"/>
    <lineage>
        <taxon>Bacteria</taxon>
        <taxon>Pseudomonadati</taxon>
        <taxon>Pseudomonadota</taxon>
        <taxon>Alphaproteobacteria</taxon>
        <taxon>Hyphomicrobiales</taxon>
        <taxon>Alsobacteraceae</taxon>
        <taxon>Alsobacter</taxon>
    </lineage>
</organism>
<sequence>MSTIRLIPRLDVKAPNLIKGVHLEGLRKIGDPNLRAKRYYEAGADEILYMDVVASLYERNSLLDIVERTTRDVFVPITVGGGIRSVEDARAALGAGADKVAVNTAAVRRPELISEMARVFGTQCVVLSIEAKRDGARWEAYTDNGRERTGLDAVEWAQRALTLGVGEILVTSVDQEGTRKGFDLALLAAIGAVATVPVIASGGMGSVEHAAAAVREGRADAIAIADMLHYDRMTLPQIRAGLREAGVPVRSVDWAENAA</sequence>
<dbReference type="InterPro" id="IPR050064">
    <property type="entry name" value="IGPS_HisA/HisF"/>
</dbReference>
<dbReference type="Gene3D" id="3.20.20.70">
    <property type="entry name" value="Aldolase class I"/>
    <property type="match status" value="1"/>
</dbReference>
<reference evidence="15" key="2">
    <citation type="submission" date="2020-09" db="EMBL/GenBank/DDBJ databases">
        <authorList>
            <person name="Sun Q."/>
            <person name="Zhou Y."/>
        </authorList>
    </citation>
    <scope>NUCLEOTIDE SEQUENCE</scope>
    <source>
        <strain evidence="15">CGMCC 1.12214</strain>
    </source>
</reference>
<dbReference type="PANTHER" id="PTHR21235">
    <property type="entry name" value="IMIDAZOLE GLYCEROL PHOSPHATE SYNTHASE SUBUNIT HISF/H IGP SYNTHASE SUBUNIT HISF/H"/>
    <property type="match status" value="1"/>
</dbReference>
<dbReference type="CDD" id="cd04731">
    <property type="entry name" value="HisF"/>
    <property type="match status" value="1"/>
</dbReference>
<keyword evidence="8" id="KW-0456">Lyase</keyword>
<evidence type="ECO:0000256" key="12">
    <source>
        <dbReference type="ARBA" id="ARBA00032401"/>
    </source>
</evidence>
<evidence type="ECO:0000256" key="1">
    <source>
        <dbReference type="ARBA" id="ARBA00005091"/>
    </source>
</evidence>
<evidence type="ECO:0000256" key="10">
    <source>
        <dbReference type="ARBA" id="ARBA00030264"/>
    </source>
</evidence>
<evidence type="ECO:0000256" key="3">
    <source>
        <dbReference type="ARBA" id="ARBA00011152"/>
    </source>
</evidence>
<comment type="pathway">
    <text evidence="1">Amino-acid biosynthesis; L-histidine biosynthesis; L-histidine from 5-phospho-alpha-D-ribose 1-diphosphate: step 5/9.</text>
</comment>
<comment type="catalytic activity">
    <reaction evidence="13">
        <text>5-[(5-phospho-1-deoxy-D-ribulos-1-ylimino)methylamino]-1-(5-phospho-beta-D-ribosyl)imidazole-4-carboxamide + L-glutamine = D-erythro-1-(imidazol-4-yl)glycerol 3-phosphate + 5-amino-1-(5-phospho-beta-D-ribosyl)imidazole-4-carboxamide + L-glutamate + H(+)</text>
        <dbReference type="Rhea" id="RHEA:24793"/>
        <dbReference type="ChEBI" id="CHEBI:15378"/>
        <dbReference type="ChEBI" id="CHEBI:29985"/>
        <dbReference type="ChEBI" id="CHEBI:58278"/>
        <dbReference type="ChEBI" id="CHEBI:58359"/>
        <dbReference type="ChEBI" id="CHEBI:58475"/>
        <dbReference type="ChEBI" id="CHEBI:58525"/>
        <dbReference type="EC" id="4.3.2.10"/>
    </reaction>
</comment>